<proteinExistence type="inferred from homology"/>
<dbReference type="Proteomes" id="UP001050691">
    <property type="component" value="Unassembled WGS sequence"/>
</dbReference>
<dbReference type="GO" id="GO:0006168">
    <property type="term" value="P:adenine salvage"/>
    <property type="evidence" value="ECO:0007669"/>
    <property type="project" value="TreeGrafter"/>
</dbReference>
<dbReference type="AlphaFoldDB" id="A0AAV4ZYU0"/>
<evidence type="ECO:0000313" key="11">
    <source>
        <dbReference type="EMBL" id="GJJ07499.1"/>
    </source>
</evidence>
<comment type="similarity">
    <text evidence="4">Belongs to the purine/pyrimidine phosphoribosyltransferase family.</text>
</comment>
<dbReference type="PANTHER" id="PTHR32315:SF3">
    <property type="entry name" value="ADENINE PHOSPHORIBOSYLTRANSFERASE"/>
    <property type="match status" value="1"/>
</dbReference>
<evidence type="ECO:0000256" key="1">
    <source>
        <dbReference type="ARBA" id="ARBA00000868"/>
    </source>
</evidence>
<dbReference type="PANTHER" id="PTHR32315">
    <property type="entry name" value="ADENINE PHOSPHORIBOSYLTRANSFERASE"/>
    <property type="match status" value="1"/>
</dbReference>
<dbReference type="GO" id="GO:0006166">
    <property type="term" value="P:purine ribonucleoside salvage"/>
    <property type="evidence" value="ECO:0007669"/>
    <property type="project" value="UniProtKB-KW"/>
</dbReference>
<dbReference type="GO" id="GO:0005737">
    <property type="term" value="C:cytoplasm"/>
    <property type="evidence" value="ECO:0007669"/>
    <property type="project" value="UniProtKB-SubCell"/>
</dbReference>
<comment type="caution">
    <text evidence="11">The sequence shown here is derived from an EMBL/GenBank/DDBJ whole genome shotgun (WGS) entry which is preliminary data.</text>
</comment>
<evidence type="ECO:0000256" key="8">
    <source>
        <dbReference type="ARBA" id="ARBA00022679"/>
    </source>
</evidence>
<dbReference type="Gene3D" id="3.40.50.2020">
    <property type="match status" value="1"/>
</dbReference>
<keyword evidence="7" id="KW-0328">Glycosyltransferase</keyword>
<dbReference type="GO" id="GO:0003999">
    <property type="term" value="F:adenine phosphoribosyltransferase activity"/>
    <property type="evidence" value="ECO:0007669"/>
    <property type="project" value="UniProtKB-EC"/>
</dbReference>
<dbReference type="EMBL" id="BPWL01000002">
    <property type="protein sequence ID" value="GJJ07499.1"/>
    <property type="molecule type" value="Genomic_DNA"/>
</dbReference>
<keyword evidence="8" id="KW-0808">Transferase</keyword>
<dbReference type="GO" id="GO:0044209">
    <property type="term" value="P:AMP salvage"/>
    <property type="evidence" value="ECO:0007669"/>
    <property type="project" value="TreeGrafter"/>
</dbReference>
<evidence type="ECO:0000256" key="4">
    <source>
        <dbReference type="ARBA" id="ARBA00008391"/>
    </source>
</evidence>
<organism evidence="11 12">
    <name type="scientific">Clathrus columnatus</name>
    <dbReference type="NCBI Taxonomy" id="1419009"/>
    <lineage>
        <taxon>Eukaryota</taxon>
        <taxon>Fungi</taxon>
        <taxon>Dikarya</taxon>
        <taxon>Basidiomycota</taxon>
        <taxon>Agaricomycotina</taxon>
        <taxon>Agaricomycetes</taxon>
        <taxon>Phallomycetidae</taxon>
        <taxon>Phallales</taxon>
        <taxon>Clathraceae</taxon>
        <taxon>Clathrus</taxon>
    </lineage>
</organism>
<dbReference type="GO" id="GO:0002055">
    <property type="term" value="F:adenine binding"/>
    <property type="evidence" value="ECO:0007669"/>
    <property type="project" value="TreeGrafter"/>
</dbReference>
<accession>A0AAV4ZYU0</accession>
<sequence length="195" mass="21217">MDSDVAYIKGLLGVHPDWPKKGITFLDVFPILQDPLAFECLITHLIHHITSYTIPKLAEKKIDVVVGLDARGFLFGPIIALRLGAAFVPVRKKGKLPGTCTTAEYIKEYGTDTFEMQSGSIKPQSTVIVIDDLIATALQVGEHYITIGGSAKAAGELVRAQEGKTVEYIFIIGLPFLKGGEKLDAPIYTMIEADD</sequence>
<evidence type="ECO:0000256" key="9">
    <source>
        <dbReference type="ARBA" id="ARBA00022726"/>
    </source>
</evidence>
<dbReference type="InterPro" id="IPR050054">
    <property type="entry name" value="UPRTase/APRTase"/>
</dbReference>
<comment type="pathway">
    <text evidence="3">Purine metabolism; AMP biosynthesis via salvage pathway; AMP from adenine: step 1/1.</text>
</comment>
<keyword evidence="12" id="KW-1185">Reference proteome</keyword>
<evidence type="ECO:0000256" key="5">
    <source>
        <dbReference type="ARBA" id="ARBA00011893"/>
    </source>
</evidence>
<evidence type="ECO:0000313" key="12">
    <source>
        <dbReference type="Proteomes" id="UP001050691"/>
    </source>
</evidence>
<evidence type="ECO:0000256" key="2">
    <source>
        <dbReference type="ARBA" id="ARBA00004496"/>
    </source>
</evidence>
<evidence type="ECO:0000256" key="7">
    <source>
        <dbReference type="ARBA" id="ARBA00022676"/>
    </source>
</evidence>
<dbReference type="Pfam" id="PF00156">
    <property type="entry name" value="Pribosyltran"/>
    <property type="match status" value="1"/>
</dbReference>
<comment type="subcellular location">
    <subcellularLocation>
        <location evidence="2">Cytoplasm</location>
    </subcellularLocation>
</comment>
<name>A0AAV4ZYU0_9AGAM</name>
<dbReference type="InterPro" id="IPR029057">
    <property type="entry name" value="PRTase-like"/>
</dbReference>
<dbReference type="NCBIfam" id="NF002636">
    <property type="entry name" value="PRK02304.1-5"/>
    <property type="match status" value="1"/>
</dbReference>
<protein>
    <recommendedName>
        <fullName evidence="5">adenine phosphoribosyltransferase</fullName>
        <ecNumber evidence="5">2.4.2.7</ecNumber>
    </recommendedName>
</protein>
<dbReference type="EC" id="2.4.2.7" evidence="5"/>
<gene>
    <name evidence="11" type="ORF">Clacol_001701</name>
</gene>
<dbReference type="FunFam" id="3.40.50.2020:FF:000021">
    <property type="entry name" value="Adenine phosphoribosyltransferase"/>
    <property type="match status" value="1"/>
</dbReference>
<feature type="domain" description="Phosphoribosyltransferase" evidence="10">
    <location>
        <begin position="42"/>
        <end position="137"/>
    </location>
</feature>
<evidence type="ECO:0000256" key="6">
    <source>
        <dbReference type="ARBA" id="ARBA00022490"/>
    </source>
</evidence>
<keyword evidence="6" id="KW-0963">Cytoplasm</keyword>
<dbReference type="SUPFAM" id="SSF53271">
    <property type="entry name" value="PRTase-like"/>
    <property type="match status" value="1"/>
</dbReference>
<dbReference type="InterPro" id="IPR000836">
    <property type="entry name" value="PRTase_dom"/>
</dbReference>
<dbReference type="GO" id="GO:0016208">
    <property type="term" value="F:AMP binding"/>
    <property type="evidence" value="ECO:0007669"/>
    <property type="project" value="TreeGrafter"/>
</dbReference>
<comment type="catalytic activity">
    <reaction evidence="1">
        <text>AMP + diphosphate = 5-phospho-alpha-D-ribose 1-diphosphate + adenine</text>
        <dbReference type="Rhea" id="RHEA:16609"/>
        <dbReference type="ChEBI" id="CHEBI:16708"/>
        <dbReference type="ChEBI" id="CHEBI:33019"/>
        <dbReference type="ChEBI" id="CHEBI:58017"/>
        <dbReference type="ChEBI" id="CHEBI:456215"/>
        <dbReference type="EC" id="2.4.2.7"/>
    </reaction>
</comment>
<evidence type="ECO:0000256" key="3">
    <source>
        <dbReference type="ARBA" id="ARBA00004659"/>
    </source>
</evidence>
<keyword evidence="9" id="KW-0660">Purine salvage</keyword>
<evidence type="ECO:0000259" key="10">
    <source>
        <dbReference type="Pfam" id="PF00156"/>
    </source>
</evidence>
<dbReference type="CDD" id="cd06223">
    <property type="entry name" value="PRTases_typeI"/>
    <property type="match status" value="1"/>
</dbReference>
<reference evidence="11" key="1">
    <citation type="submission" date="2021-10" db="EMBL/GenBank/DDBJ databases">
        <title>De novo Genome Assembly of Clathrus columnatus (Basidiomycota, Fungi) Using Illumina and Nanopore Sequence Data.</title>
        <authorList>
            <person name="Ogiso-Tanaka E."/>
            <person name="Itagaki H."/>
            <person name="Hosoya T."/>
            <person name="Hosaka K."/>
        </authorList>
    </citation>
    <scope>NUCLEOTIDE SEQUENCE</scope>
    <source>
        <strain evidence="11">MO-923</strain>
    </source>
</reference>